<evidence type="ECO:0000313" key="2">
    <source>
        <dbReference type="EMBL" id="CAH1405229.1"/>
    </source>
</evidence>
<feature type="domain" description="Superoxide dismutase copper/zinc binding" evidence="1">
    <location>
        <begin position="422"/>
        <end position="538"/>
    </location>
</feature>
<dbReference type="GO" id="GO:0006801">
    <property type="term" value="P:superoxide metabolic process"/>
    <property type="evidence" value="ECO:0007669"/>
    <property type="project" value="InterPro"/>
</dbReference>
<dbReference type="InterPro" id="IPR053257">
    <property type="entry name" value="Cu-only_SOD"/>
</dbReference>
<evidence type="ECO:0000259" key="1">
    <source>
        <dbReference type="Pfam" id="PF00080"/>
    </source>
</evidence>
<dbReference type="InterPro" id="IPR001424">
    <property type="entry name" value="SOD_Cu_Zn_dom"/>
</dbReference>
<dbReference type="AlphaFoldDB" id="A0A9P0HP05"/>
<gene>
    <name evidence="2" type="ORF">NEZAVI_LOCUS13476</name>
</gene>
<dbReference type="PANTHER" id="PTHR20910">
    <property type="entry name" value="AGAP001623-PA"/>
    <property type="match status" value="1"/>
</dbReference>
<sequence length="862" mass="95966">MEYRVSDGLILVIQFFLPSHCAELSSHISENNIHGSITFFNLEQGGRVHILAKVDTQTNWSWAIHHLPVDYSELENRCRNEKLGPVLHDLTAPLGQLTNQTVSFETDAVELTGPNGIWSRSLLLTSFKWPVETAVSKWLKLNSLERMISMALSYFNDKARSDCNSLQAILLELSERLGEAVVGETQLLRDPQFPHTDIGSAQRNLYLVLLDNDHPDTFLTCARLRSKSPALLKAVVSSHGVIGSLTFSQKSILTPTRVVLNISRVTDPVLGGFRIHSLPKLTYTMPGLCPGIGDVFNPTAKPIGADASVPGNESQDKYAVGDVSGKLGYAAEREWDSFLPIFGKYSIAHRTLVIYRNGESGVEEPWICSTLIRYIWAKPDQKLPVLTAEVSYRYPLVGKIIMHQPVEGGETTVLVEGLVYSDGSSQNTTHEHRWGIHINPPGKDYFNWTARCVSAGPVFNPFMVNISRSPEYAVGDLTSRLGTIIVSGAKKLLQESRLLFTDRRLPLSGGNSIMGKSLVIFDDHGPKARGERLACSKIVGVYRRKAVVRDWYGNGFPTKVSGKIEFFQETPYSITDIEINLEGLEDVNEYQIHETPVMEILEFPCEETTLYDVYDPYNVIKYSGHNGTPDQLRVGDLSGKFGDIEDQISVQKIGYNDTNLNIFGPHSILGRSVVLHSKAGRRLACSTIERGYAPSEARELRAIASFHHPLGFASGYIRMTQLIHNDGSGSDTVIEVNLRHPGEHDRNVTYRHNWAIYVNPVGVDATVQVLDTRCTAAGYIWNPHYTQLANPLDNELYKKECGPDSPLRCYVGDLSGRLGPINLGYKRQVFSDPNIPLGEHAIDDLNIMSFNKRHLLLSNSSH</sequence>
<dbReference type="EMBL" id="OV725082">
    <property type="protein sequence ID" value="CAH1405229.1"/>
    <property type="molecule type" value="Genomic_DNA"/>
</dbReference>
<dbReference type="GO" id="GO:0046872">
    <property type="term" value="F:metal ion binding"/>
    <property type="evidence" value="ECO:0007669"/>
    <property type="project" value="InterPro"/>
</dbReference>
<proteinExistence type="predicted"/>
<organism evidence="2 3">
    <name type="scientific">Nezara viridula</name>
    <name type="common">Southern green stink bug</name>
    <name type="synonym">Cimex viridulus</name>
    <dbReference type="NCBI Taxonomy" id="85310"/>
    <lineage>
        <taxon>Eukaryota</taxon>
        <taxon>Metazoa</taxon>
        <taxon>Ecdysozoa</taxon>
        <taxon>Arthropoda</taxon>
        <taxon>Hexapoda</taxon>
        <taxon>Insecta</taxon>
        <taxon>Pterygota</taxon>
        <taxon>Neoptera</taxon>
        <taxon>Paraneoptera</taxon>
        <taxon>Hemiptera</taxon>
        <taxon>Heteroptera</taxon>
        <taxon>Panheteroptera</taxon>
        <taxon>Pentatomomorpha</taxon>
        <taxon>Pentatomoidea</taxon>
        <taxon>Pentatomidae</taxon>
        <taxon>Pentatominae</taxon>
        <taxon>Nezara</taxon>
    </lineage>
</organism>
<dbReference type="PANTHER" id="PTHR20910:SF1">
    <property type="entry name" value="SUPEROXIDE DISMUTASE COPPER_ZINC BINDING DOMAIN-CONTAINING PROTEIN"/>
    <property type="match status" value="1"/>
</dbReference>
<dbReference type="OrthoDB" id="159229at2759"/>
<keyword evidence="3" id="KW-1185">Reference proteome</keyword>
<dbReference type="Proteomes" id="UP001152798">
    <property type="component" value="Chromosome 6"/>
</dbReference>
<accession>A0A9P0HP05</accession>
<dbReference type="SUPFAM" id="SSF49329">
    <property type="entry name" value="Cu,Zn superoxide dismutase-like"/>
    <property type="match status" value="4"/>
</dbReference>
<protein>
    <recommendedName>
        <fullName evidence="1">Superoxide dismutase copper/zinc binding domain-containing protein</fullName>
    </recommendedName>
</protein>
<dbReference type="InterPro" id="IPR036423">
    <property type="entry name" value="SOD-like_Cu/Zn_dom_sf"/>
</dbReference>
<evidence type="ECO:0000313" key="3">
    <source>
        <dbReference type="Proteomes" id="UP001152798"/>
    </source>
</evidence>
<dbReference type="Gene3D" id="2.60.40.200">
    <property type="entry name" value="Superoxide dismutase, copper/zinc binding domain"/>
    <property type="match status" value="4"/>
</dbReference>
<dbReference type="Pfam" id="PF00080">
    <property type="entry name" value="Sod_Cu"/>
    <property type="match status" value="1"/>
</dbReference>
<name>A0A9P0HP05_NEZVI</name>
<reference evidence="2" key="1">
    <citation type="submission" date="2022-01" db="EMBL/GenBank/DDBJ databases">
        <authorList>
            <person name="King R."/>
        </authorList>
    </citation>
    <scope>NUCLEOTIDE SEQUENCE</scope>
</reference>